<dbReference type="AlphaFoldDB" id="A0A0H5QPR3"/>
<feature type="non-terminal residue" evidence="1">
    <location>
        <position position="1"/>
    </location>
</feature>
<proteinExistence type="predicted"/>
<dbReference type="EMBL" id="HACM01003648">
    <property type="protein sequence ID" value="CRZ04090.1"/>
    <property type="molecule type" value="Transcribed_RNA"/>
</dbReference>
<accession>A0A0H5QPR3</accession>
<protein>
    <submittedName>
        <fullName evidence="1">Uncharacterized protein</fullName>
    </submittedName>
</protein>
<name>A0A0H5QPR3_9EUKA</name>
<organism evidence="1">
    <name type="scientific">Spongospora subterranea</name>
    <dbReference type="NCBI Taxonomy" id="70186"/>
    <lineage>
        <taxon>Eukaryota</taxon>
        <taxon>Sar</taxon>
        <taxon>Rhizaria</taxon>
        <taxon>Endomyxa</taxon>
        <taxon>Phytomyxea</taxon>
        <taxon>Plasmodiophorida</taxon>
        <taxon>Plasmodiophoridae</taxon>
        <taxon>Spongospora</taxon>
    </lineage>
</organism>
<reference evidence="1" key="1">
    <citation type="submission" date="2015-04" db="EMBL/GenBank/DDBJ databases">
        <title>The genome sequence of the plant pathogenic Rhizarian Plasmodiophora brassicae reveals insights in its biotrophic life cycle and the origin of chitin synthesis.</title>
        <authorList>
            <person name="Schwelm A."/>
            <person name="Fogelqvist J."/>
            <person name="Knaust A."/>
            <person name="Julke S."/>
            <person name="Lilja T."/>
            <person name="Dhandapani V."/>
            <person name="Bonilla-Rosso G."/>
            <person name="Karlsson M."/>
            <person name="Shevchenko A."/>
            <person name="Choi S.R."/>
            <person name="Kim H.G."/>
            <person name="Park J.Y."/>
            <person name="Lim Y.P."/>
            <person name="Ludwig-Muller J."/>
            <person name="Dixelius C."/>
        </authorList>
    </citation>
    <scope>NUCLEOTIDE SEQUENCE</scope>
    <source>
        <tissue evidence="1">Potato root galls</tissue>
    </source>
</reference>
<sequence>KKKKKKQQQTQIRLFSLFHNELIGSGRLIKPPSTPKSCPLTKAESSEARNRAASAKCFTVSVIPFKLVCGPYLFRAFIDTSGSALIINGVITAEGEILFTLIPYSPNCRQADLTNPNTACFDIM</sequence>
<evidence type="ECO:0000313" key="1">
    <source>
        <dbReference type="EMBL" id="CRZ04090.1"/>
    </source>
</evidence>